<evidence type="ECO:0000313" key="2">
    <source>
        <dbReference type="EMBL" id="PWE85405.1"/>
    </source>
</evidence>
<name>A0A2V1JPG5_EUBRA</name>
<comment type="caution">
    <text evidence="2">The sequence shown here is derived from an EMBL/GenBank/DDBJ whole genome shotgun (WGS) entry which is preliminary data.</text>
</comment>
<organism evidence="2 3">
    <name type="scientific">Eubacterium ramulus</name>
    <dbReference type="NCBI Taxonomy" id="39490"/>
    <lineage>
        <taxon>Bacteria</taxon>
        <taxon>Bacillati</taxon>
        <taxon>Bacillota</taxon>
        <taxon>Clostridia</taxon>
        <taxon>Eubacteriales</taxon>
        <taxon>Eubacteriaceae</taxon>
        <taxon>Eubacterium</taxon>
    </lineage>
</organism>
<gene>
    <name evidence="2" type="ORF">LG34_16135</name>
</gene>
<dbReference type="EMBL" id="JRFU01000207">
    <property type="protein sequence ID" value="PWE85405.1"/>
    <property type="molecule type" value="Genomic_DNA"/>
</dbReference>
<protein>
    <recommendedName>
        <fullName evidence="1">DUF1638 domain-containing protein</fullName>
    </recommendedName>
</protein>
<sequence>MDKKKRTLISCAMLADEVNHILQQTDIDLPVIWVERGLHSTPEKLNRILQHYIDALQNQDEILLTFGLCGNGTAGLISKHTMLRLPRFDDCINQLLCKKPRTERKQTETDAIYLTRGWTLDKEAILQQYQILSRQYEPEMRNMILQTMYDGYHTLSVINTGCFDLKPVEQYADQAAACLNFTRNTVSGNISTLEHLIVGTNDPNILTLNPGEMIQASLFEL</sequence>
<evidence type="ECO:0000313" key="3">
    <source>
        <dbReference type="Proteomes" id="UP000245288"/>
    </source>
</evidence>
<dbReference type="RefSeq" id="WP_109216866.1">
    <property type="nucleotide sequence ID" value="NZ_JRFU01000207.1"/>
</dbReference>
<accession>A0A2V1JPG5</accession>
<keyword evidence="3" id="KW-1185">Reference proteome</keyword>
<dbReference type="OrthoDB" id="9787351at2"/>
<proteinExistence type="predicted"/>
<feature type="domain" description="DUF1638" evidence="1">
    <location>
        <begin position="33"/>
        <end position="196"/>
    </location>
</feature>
<evidence type="ECO:0000259" key="1">
    <source>
        <dbReference type="Pfam" id="PF07796"/>
    </source>
</evidence>
<dbReference type="Proteomes" id="UP000245288">
    <property type="component" value="Unassembled WGS sequence"/>
</dbReference>
<dbReference type="Pfam" id="PF07796">
    <property type="entry name" value="DUF1638"/>
    <property type="match status" value="1"/>
</dbReference>
<dbReference type="InterPro" id="IPR012437">
    <property type="entry name" value="DUF1638"/>
</dbReference>
<dbReference type="AlphaFoldDB" id="A0A2V1JPG5"/>
<reference evidence="2 3" key="1">
    <citation type="submission" date="2014-09" db="EMBL/GenBank/DDBJ databases">
        <title>Butyrate-producing bacteria isolated from human gut.</title>
        <authorList>
            <person name="Zhang Q."/>
            <person name="Zhao L."/>
        </authorList>
    </citation>
    <scope>NUCLEOTIDE SEQUENCE [LARGE SCALE GENOMIC DNA]</scope>
    <source>
        <strain evidence="2 3">21</strain>
    </source>
</reference>